<dbReference type="Gene3D" id="3.60.21.10">
    <property type="match status" value="1"/>
</dbReference>
<evidence type="ECO:0000256" key="2">
    <source>
        <dbReference type="SAM" id="Phobius"/>
    </source>
</evidence>
<accession>A0A8K0NTV1</accession>
<keyword evidence="5" id="KW-1185">Reference proteome</keyword>
<dbReference type="EMBL" id="JABELV010000043">
    <property type="protein sequence ID" value="KAG7561917.1"/>
    <property type="molecule type" value="Genomic_DNA"/>
</dbReference>
<evidence type="ECO:0000313" key="5">
    <source>
        <dbReference type="Proteomes" id="UP000812966"/>
    </source>
</evidence>
<dbReference type="SUPFAM" id="SSF56300">
    <property type="entry name" value="Metallo-dependent phosphatases"/>
    <property type="match status" value="1"/>
</dbReference>
<evidence type="ECO:0000259" key="3">
    <source>
        <dbReference type="Pfam" id="PF00149"/>
    </source>
</evidence>
<keyword evidence="2" id="KW-0812">Transmembrane</keyword>
<dbReference type="Pfam" id="PF00149">
    <property type="entry name" value="Metallophos"/>
    <property type="match status" value="1"/>
</dbReference>
<name>A0A8K0NTV1_9TREE</name>
<keyword evidence="2" id="KW-0472">Membrane</keyword>
<evidence type="ECO:0000256" key="1">
    <source>
        <dbReference type="SAM" id="MobiDB-lite"/>
    </source>
</evidence>
<dbReference type="GO" id="GO:0005737">
    <property type="term" value="C:cytoplasm"/>
    <property type="evidence" value="ECO:0007669"/>
    <property type="project" value="TreeGrafter"/>
</dbReference>
<dbReference type="InterPro" id="IPR029052">
    <property type="entry name" value="Metallo-depent_PP-like"/>
</dbReference>
<feature type="region of interest" description="Disordered" evidence="1">
    <location>
        <begin position="257"/>
        <end position="284"/>
    </location>
</feature>
<dbReference type="InterPro" id="IPR004843">
    <property type="entry name" value="Calcineurin-like_PHP"/>
</dbReference>
<feature type="transmembrane region" description="Helical" evidence="2">
    <location>
        <begin position="21"/>
        <end position="41"/>
    </location>
</feature>
<dbReference type="PANTHER" id="PTHR32440:SF0">
    <property type="entry name" value="PHOSPHATASE DCR2-RELATED"/>
    <property type="match status" value="1"/>
</dbReference>
<feature type="region of interest" description="Disordered" evidence="1">
    <location>
        <begin position="71"/>
        <end position="96"/>
    </location>
</feature>
<protein>
    <recommendedName>
        <fullName evidence="3">Calcineurin-like phosphoesterase domain-containing protein</fullName>
    </recommendedName>
</protein>
<comment type="caution">
    <text evidence="4">The sequence shown here is derived from an EMBL/GenBank/DDBJ whole genome shotgun (WGS) entry which is preliminary data.</text>
</comment>
<dbReference type="GO" id="GO:0004721">
    <property type="term" value="F:phosphoprotein phosphatase activity"/>
    <property type="evidence" value="ECO:0007669"/>
    <property type="project" value="TreeGrafter"/>
</dbReference>
<proteinExistence type="predicted"/>
<keyword evidence="2" id="KW-1133">Transmembrane helix</keyword>
<reference evidence="4" key="1">
    <citation type="submission" date="2020-04" db="EMBL/GenBank/DDBJ databases">
        <title>Analysis of mating type loci in Filobasidium floriforme.</title>
        <authorList>
            <person name="Nowrousian M."/>
        </authorList>
    </citation>
    <scope>NUCLEOTIDE SEQUENCE</scope>
    <source>
        <strain evidence="4">CBS 6242</strain>
    </source>
</reference>
<dbReference type="CDD" id="cd07383">
    <property type="entry name" value="MPP_Dcr2"/>
    <property type="match status" value="1"/>
</dbReference>
<dbReference type="PANTHER" id="PTHR32440">
    <property type="entry name" value="PHOSPHATASE DCR2-RELATED-RELATED"/>
    <property type="match status" value="1"/>
</dbReference>
<dbReference type="OrthoDB" id="783096at2759"/>
<dbReference type="Proteomes" id="UP000812966">
    <property type="component" value="Unassembled WGS sequence"/>
</dbReference>
<feature type="domain" description="Calcineurin-like phosphoesterase" evidence="3">
    <location>
        <begin position="353"/>
        <end position="494"/>
    </location>
</feature>
<gene>
    <name evidence="4" type="ORF">FFLO_02646</name>
</gene>
<sequence>MKNQLQQPRSRYHTYCLRVSLIPITLILAFCVLLTTLDLLGRPVNPARNQHLGWQSWDVVRYPKTEQGVISSGELQGSKAGGEDDTPADSLGGEDGIDGMDSSFAPSLPLGNWDPTLRHTTGLTEVTVMPCFFPPWIYPRLCSPPTTPEEDKLKGRWVRVERDLNVKSGLWYLNIYYRRTRRLDVPLITSLLLLPESASPPGHINLSQYTMAKGNFRDGVWPKQEALRMWYKTRDGNKAGLSKGGVHYRNKRRDSGEWSQWDTDLEEEEETELEGHSTSTANVHANDDDDEIITEIDVLFGDNRPFWSFERVTNGPVVQRKEGKWETVDIVVRKGNPVTPLAPVPRFGKDGKFKILQIADLHYSVGHGECRDTPKQNCVGDDDTQDLLGRMLDEEKPDLVVFTGDQLNGQESSWDAKSVIAKVTGLVIDRKIPWTAIFGNHDSEIADDRAAQMKYMQTLPYSLAEPGPQGVDGVGNYIVKLYSHDASMMHLFTLYFLDSHARQKRKLPWVWSDYDYLKPSQIDWFLNTSASIKPIERPFTPDGAEDLGKIWKKRADGGKARLGDREQKRTLAKPNAMMFFHIPLIESYIPMDVDEETGEEMNVGMELGGDGPGSSKTNGGFFENGLLQAPAVPEDVADQEVNMDRMGGLEVKVVGHGHCHNTDHCRRNNGIWFCFGGGSSYDAYGNMEFDRRVRIYEISDFGETVITWKRTEHDEVIEKQLLVSDGQSMNVKLVD</sequence>
<evidence type="ECO:0000313" key="4">
    <source>
        <dbReference type="EMBL" id="KAG7561917.1"/>
    </source>
</evidence>
<feature type="compositionally biased region" description="Acidic residues" evidence="1">
    <location>
        <begin position="263"/>
        <end position="272"/>
    </location>
</feature>
<organism evidence="4 5">
    <name type="scientific">Filobasidium floriforme</name>
    <dbReference type="NCBI Taxonomy" id="5210"/>
    <lineage>
        <taxon>Eukaryota</taxon>
        <taxon>Fungi</taxon>
        <taxon>Dikarya</taxon>
        <taxon>Basidiomycota</taxon>
        <taxon>Agaricomycotina</taxon>
        <taxon>Tremellomycetes</taxon>
        <taxon>Filobasidiales</taxon>
        <taxon>Filobasidiaceae</taxon>
        <taxon>Filobasidium</taxon>
    </lineage>
</organism>
<dbReference type="AlphaFoldDB" id="A0A8K0NTV1"/>